<name>A0ABP8FQM0_9BACT</name>
<reference evidence="2" key="1">
    <citation type="journal article" date="2019" name="Int. J. Syst. Evol. Microbiol.">
        <title>The Global Catalogue of Microorganisms (GCM) 10K type strain sequencing project: providing services to taxonomists for standard genome sequencing and annotation.</title>
        <authorList>
            <consortium name="The Broad Institute Genomics Platform"/>
            <consortium name="The Broad Institute Genome Sequencing Center for Infectious Disease"/>
            <person name="Wu L."/>
            <person name="Ma J."/>
        </authorList>
    </citation>
    <scope>NUCLEOTIDE SEQUENCE [LARGE SCALE GENOMIC DNA]</scope>
    <source>
        <strain evidence="2">JCM 17664</strain>
    </source>
</reference>
<evidence type="ECO:0008006" key="3">
    <source>
        <dbReference type="Google" id="ProtNLM"/>
    </source>
</evidence>
<dbReference type="EMBL" id="BAABFN010000002">
    <property type="protein sequence ID" value="GAA4308720.1"/>
    <property type="molecule type" value="Genomic_DNA"/>
</dbReference>
<proteinExistence type="predicted"/>
<protein>
    <recommendedName>
        <fullName evidence="3">SD-repeat containing protein B domain-containing protein</fullName>
    </recommendedName>
</protein>
<comment type="caution">
    <text evidence="1">The sequence shown here is derived from an EMBL/GenBank/DDBJ whole genome shotgun (WGS) entry which is preliminary data.</text>
</comment>
<dbReference type="RefSeq" id="WP_344978105.1">
    <property type="nucleotide sequence ID" value="NZ_BAABFN010000002.1"/>
</dbReference>
<keyword evidence="2" id="KW-1185">Reference proteome</keyword>
<organism evidence="1 2">
    <name type="scientific">Compostibacter hankyongensis</name>
    <dbReference type="NCBI Taxonomy" id="1007089"/>
    <lineage>
        <taxon>Bacteria</taxon>
        <taxon>Pseudomonadati</taxon>
        <taxon>Bacteroidota</taxon>
        <taxon>Chitinophagia</taxon>
        <taxon>Chitinophagales</taxon>
        <taxon>Chitinophagaceae</taxon>
        <taxon>Compostibacter</taxon>
    </lineage>
</organism>
<evidence type="ECO:0000313" key="2">
    <source>
        <dbReference type="Proteomes" id="UP001501207"/>
    </source>
</evidence>
<gene>
    <name evidence="1" type="ORF">GCM10023143_16310</name>
</gene>
<accession>A0ABP8FQM0</accession>
<evidence type="ECO:0000313" key="1">
    <source>
        <dbReference type="EMBL" id="GAA4308720.1"/>
    </source>
</evidence>
<sequence>MRCIFLQDTVRIRYGSTFSNKLQLTNTTDTTLTLTSTGSARDALIALPDTVLLPPHAVRLLPVKYLGSAAILQGGLQAFTVQLRLRGVPLPPVTATFYVQPDASEKLLLSPAEPVTYTDPATGLSKISVKCVNSGYAPLSFRISAIAIPEGLEITPATQELQLQPGEQRVLLFRGRLLHRGGYTTDFSIQVTAAGKDGNILAGTQLRALSLSSEKRLATGGDLYSNLLQNSIGLTRVAMSNGPSFYQLQGNGHVSLRDSKSLDYHLNLDYYDRLNALEGYDTWVAFTGKHWGVKAGNIYDNLDYPLYGRGIKASLMPSGKSGFDLYYLEDDYMLFSQLYKPPDRPATWAASYRYRPASQTEARLSVIRGPSPGTGELASLVNGQADIRLKGKQHLQLEAGYSREGGNKGTKARPGYGGGFTYASNSPRWDIRLNNYFSSPYYSGLRRGAVQLDDQLGYRLSSGSSFFLRYNRLHNRPAYITDTLNGFSAGNYNNITAYEAGWSQRISPRLSLTAKPYLLEQDMQPSLLFPETDSLPHLRSDALRMAADLQYDLQPHHFRLSADYGSVKSDNPLLKHSRYSSLKVEADYYCRIWGLNATVQTAPYYLAEEVYVRDGSYRAYSFGPNIRFRALKNKLDVSFSDYLNYNAYLADWNNTFNGSAGFRLGRTWQLKGQVFHTFYNLQGYGSNLQTRIGVEKQFMQDNAPGLKKLELTFFADKNVNGRQDPGENTLPGIIAEVAGATAISNKKGKISYANLREGLQSVRLVNGSDWYLMKPLSVALSRNRKIAVPLVRSGRLDGHIVIRRQQYLEDAAVNPEGIRITATDDLNHTFSTLTDANGAFSLFLPLNHYVIRPETEGLPFSGAPARALQVRKDNNPDLVFELTDKSREVEVKRF</sequence>
<dbReference type="Proteomes" id="UP001501207">
    <property type="component" value="Unassembled WGS sequence"/>
</dbReference>